<dbReference type="AlphaFoldDB" id="M7T0Y7"/>
<evidence type="ECO:0000313" key="5">
    <source>
        <dbReference type="EMBL" id="EMR72574.1"/>
    </source>
</evidence>
<dbReference type="EMBL" id="KB705436">
    <property type="protein sequence ID" value="EMR72574.1"/>
    <property type="molecule type" value="Genomic_DNA"/>
</dbReference>
<reference evidence="6" key="1">
    <citation type="journal article" date="2013" name="Genome Announc.">
        <title>Draft genome sequence of the grapevine dieback fungus Eutypa lata UCR-EL1.</title>
        <authorList>
            <person name="Blanco-Ulate B."/>
            <person name="Rolshausen P.E."/>
            <person name="Cantu D."/>
        </authorList>
    </citation>
    <scope>NUCLEOTIDE SEQUENCE [LARGE SCALE GENOMIC DNA]</scope>
    <source>
        <strain evidence="6">UCR-EL1</strain>
    </source>
</reference>
<keyword evidence="1" id="KW-0540">Nuclease</keyword>
<dbReference type="Pfam" id="PF01612">
    <property type="entry name" value="DNA_pol_A_exo1"/>
    <property type="match status" value="1"/>
</dbReference>
<dbReference type="GO" id="GO:0005737">
    <property type="term" value="C:cytoplasm"/>
    <property type="evidence" value="ECO:0007669"/>
    <property type="project" value="TreeGrafter"/>
</dbReference>
<dbReference type="eggNOG" id="KOG4373">
    <property type="taxonomic scope" value="Eukaryota"/>
</dbReference>
<evidence type="ECO:0000313" key="6">
    <source>
        <dbReference type="Proteomes" id="UP000012174"/>
    </source>
</evidence>
<dbReference type="GO" id="GO:0006139">
    <property type="term" value="P:nucleobase-containing compound metabolic process"/>
    <property type="evidence" value="ECO:0007669"/>
    <property type="project" value="InterPro"/>
</dbReference>
<dbReference type="HOGENOM" id="CLU_918381_0_0_1"/>
<protein>
    <submittedName>
        <fullName evidence="5">Putative 3-5 exonuclease protein</fullName>
    </submittedName>
</protein>
<dbReference type="InterPro" id="IPR051132">
    <property type="entry name" value="3-5_Exonuclease_domain"/>
</dbReference>
<dbReference type="InterPro" id="IPR002562">
    <property type="entry name" value="3'-5'_exonuclease_dom"/>
</dbReference>
<proteinExistence type="predicted"/>
<dbReference type="KEGG" id="ela:UCREL1_373"/>
<evidence type="ECO:0000259" key="4">
    <source>
        <dbReference type="Pfam" id="PF01612"/>
    </source>
</evidence>
<accession>M7T0Y7</accession>
<dbReference type="PANTHER" id="PTHR13620:SF104">
    <property type="entry name" value="EXONUCLEASE 3'-5' DOMAIN-CONTAINING PROTEIN 2"/>
    <property type="match status" value="1"/>
</dbReference>
<dbReference type="GO" id="GO:0005634">
    <property type="term" value="C:nucleus"/>
    <property type="evidence" value="ECO:0007669"/>
    <property type="project" value="TreeGrafter"/>
</dbReference>
<dbReference type="InterPro" id="IPR036397">
    <property type="entry name" value="RNaseH_sf"/>
</dbReference>
<keyword evidence="5" id="KW-0269">Exonuclease</keyword>
<sequence>MTTTPPTRFEEPLVLDEKAVTATYYAAEHNLAAQQVSYPELPNVESSTPEVGVRENNVSNDSSNGATTGNVDEKTETHREVADLKPPLSILDFEIDEDLFNAAKKAAPGSPESYWSYTQYRGPPEDGKPRKVKVHYCRTKHTAERVLKQYFMDEEVLGFDLEWSPNATRQQDIRKNVSLIQLASASRIALFHVALFTEKGGFVPPSFKKIMEDPGITKVGVAIKGDCTRVRNFMEIDSKGLLELSNLYKLVTFSSSKQYRNIDRRLVPLATQVEQYLRLPLFKGPDVRSSDWTRALSMDQVIC</sequence>
<dbReference type="CDD" id="cd06141">
    <property type="entry name" value="WRN_exo"/>
    <property type="match status" value="1"/>
</dbReference>
<dbReference type="SUPFAM" id="SSF53098">
    <property type="entry name" value="Ribonuclease H-like"/>
    <property type="match status" value="1"/>
</dbReference>
<evidence type="ECO:0000256" key="2">
    <source>
        <dbReference type="ARBA" id="ARBA00022801"/>
    </source>
</evidence>
<dbReference type="PANTHER" id="PTHR13620">
    <property type="entry name" value="3-5 EXONUCLEASE"/>
    <property type="match status" value="1"/>
</dbReference>
<evidence type="ECO:0000256" key="1">
    <source>
        <dbReference type="ARBA" id="ARBA00022722"/>
    </source>
</evidence>
<gene>
    <name evidence="5" type="ORF">UCREL1_373</name>
</gene>
<keyword evidence="6" id="KW-1185">Reference proteome</keyword>
<dbReference type="InterPro" id="IPR012337">
    <property type="entry name" value="RNaseH-like_sf"/>
</dbReference>
<feature type="compositionally biased region" description="Basic and acidic residues" evidence="3">
    <location>
        <begin position="71"/>
        <end position="81"/>
    </location>
</feature>
<dbReference type="Proteomes" id="UP000012174">
    <property type="component" value="Unassembled WGS sequence"/>
</dbReference>
<evidence type="ECO:0000256" key="3">
    <source>
        <dbReference type="SAM" id="MobiDB-lite"/>
    </source>
</evidence>
<dbReference type="STRING" id="1287681.M7T0Y7"/>
<dbReference type="GO" id="GO:0008408">
    <property type="term" value="F:3'-5' exonuclease activity"/>
    <property type="evidence" value="ECO:0007669"/>
    <property type="project" value="InterPro"/>
</dbReference>
<keyword evidence="2" id="KW-0378">Hydrolase</keyword>
<dbReference type="OrthoDB" id="1920326at2759"/>
<dbReference type="Gene3D" id="3.30.420.10">
    <property type="entry name" value="Ribonuclease H-like superfamily/Ribonuclease H"/>
    <property type="match status" value="1"/>
</dbReference>
<feature type="region of interest" description="Disordered" evidence="3">
    <location>
        <begin position="42"/>
        <end position="81"/>
    </location>
</feature>
<name>M7T0Y7_EUTLA</name>
<feature type="compositionally biased region" description="Polar residues" evidence="3">
    <location>
        <begin position="56"/>
        <end position="70"/>
    </location>
</feature>
<dbReference type="GO" id="GO:0003676">
    <property type="term" value="F:nucleic acid binding"/>
    <property type="evidence" value="ECO:0007669"/>
    <property type="project" value="InterPro"/>
</dbReference>
<organism evidence="5 6">
    <name type="scientific">Eutypa lata (strain UCR-EL1)</name>
    <name type="common">Grapevine dieback disease fungus</name>
    <name type="synonym">Eutypa armeniacae</name>
    <dbReference type="NCBI Taxonomy" id="1287681"/>
    <lineage>
        <taxon>Eukaryota</taxon>
        <taxon>Fungi</taxon>
        <taxon>Dikarya</taxon>
        <taxon>Ascomycota</taxon>
        <taxon>Pezizomycotina</taxon>
        <taxon>Sordariomycetes</taxon>
        <taxon>Xylariomycetidae</taxon>
        <taxon>Xylariales</taxon>
        <taxon>Diatrypaceae</taxon>
        <taxon>Eutypa</taxon>
    </lineage>
</organism>
<feature type="domain" description="3'-5' exonuclease" evidence="4">
    <location>
        <begin position="140"/>
        <end position="280"/>
    </location>
</feature>